<evidence type="ECO:0000256" key="1">
    <source>
        <dbReference type="ARBA" id="ARBA00004651"/>
    </source>
</evidence>
<name>A0A059FTW1_9PROT</name>
<reference evidence="9 10" key="1">
    <citation type="journal article" date="2014" name="Antonie Van Leeuwenhoek">
        <title>Hyphomonas beringensis sp. nov. and Hyphomonas chukchiensis sp. nov., isolated from surface seawater of the Bering Sea and Chukchi Sea.</title>
        <authorList>
            <person name="Li C."/>
            <person name="Lai Q."/>
            <person name="Li G."/>
            <person name="Dong C."/>
            <person name="Wang J."/>
            <person name="Liao Y."/>
            <person name="Shao Z."/>
        </authorList>
    </citation>
    <scope>NUCLEOTIDE SEQUENCE [LARGE SCALE GENOMIC DNA]</scope>
    <source>
        <strain evidence="9 10">MHS-2</strain>
    </source>
</reference>
<dbReference type="AlphaFoldDB" id="A0A059FTW1"/>
<dbReference type="PANTHER" id="PTHR30330">
    <property type="entry name" value="AGSS FAMILY TRANSPORTER, SODIUM-ALANINE"/>
    <property type="match status" value="1"/>
</dbReference>
<comment type="subcellular location">
    <subcellularLocation>
        <location evidence="8">Cell inner membrane</location>
        <topology evidence="8">Multi-pass membrane protein</topology>
    </subcellularLocation>
    <subcellularLocation>
        <location evidence="1">Cell membrane</location>
        <topology evidence="1">Multi-pass membrane protein</topology>
    </subcellularLocation>
</comment>
<keyword evidence="4" id="KW-1003">Cell membrane</keyword>
<keyword evidence="3 8" id="KW-0813">Transport</keyword>
<dbReference type="STRING" id="1280950.HJO_01925"/>
<dbReference type="InterPro" id="IPR001463">
    <property type="entry name" value="Na/Ala_symport"/>
</dbReference>
<evidence type="ECO:0000256" key="7">
    <source>
        <dbReference type="ARBA" id="ARBA00023136"/>
    </source>
</evidence>
<dbReference type="PATRIC" id="fig|1280950.3.peg.395"/>
<dbReference type="NCBIfam" id="TIGR00835">
    <property type="entry name" value="agcS"/>
    <property type="match status" value="1"/>
</dbReference>
<evidence type="ECO:0000313" key="10">
    <source>
        <dbReference type="Proteomes" id="UP000025171"/>
    </source>
</evidence>
<accession>A0A059FTW1</accession>
<organism evidence="9 10">
    <name type="scientific">Hyphomonas johnsonii MHS-2</name>
    <dbReference type="NCBI Taxonomy" id="1280950"/>
    <lineage>
        <taxon>Bacteria</taxon>
        <taxon>Pseudomonadati</taxon>
        <taxon>Pseudomonadota</taxon>
        <taxon>Alphaproteobacteria</taxon>
        <taxon>Hyphomonadales</taxon>
        <taxon>Hyphomonadaceae</taxon>
        <taxon>Hyphomonas</taxon>
    </lineage>
</organism>
<comment type="caution">
    <text evidence="9">The sequence shown here is derived from an EMBL/GenBank/DDBJ whole genome shotgun (WGS) entry which is preliminary data.</text>
</comment>
<dbReference type="Gene3D" id="1.20.1740.10">
    <property type="entry name" value="Amino acid/polyamine transporter I"/>
    <property type="match status" value="1"/>
</dbReference>
<keyword evidence="6 8" id="KW-1133">Transmembrane helix</keyword>
<comment type="similarity">
    <text evidence="2 8">Belongs to the alanine or glycine:cation symporter (AGCS) (TC 2.A.25) family.</text>
</comment>
<evidence type="ECO:0000256" key="5">
    <source>
        <dbReference type="ARBA" id="ARBA00022692"/>
    </source>
</evidence>
<dbReference type="GO" id="GO:0005886">
    <property type="term" value="C:plasma membrane"/>
    <property type="evidence" value="ECO:0007669"/>
    <property type="project" value="UniProtKB-SubCell"/>
</dbReference>
<dbReference type="RefSeq" id="WP_035613006.1">
    <property type="nucleotide sequence ID" value="NZ_ARYK01000001.1"/>
</dbReference>
<dbReference type="PANTHER" id="PTHR30330:SF3">
    <property type="entry name" value="TRANSCRIPTIONAL REGULATOR, LRP FAMILY"/>
    <property type="match status" value="1"/>
</dbReference>
<protein>
    <submittedName>
        <fullName evidence="9">Sodium/alanine symporter family protein</fullName>
    </submittedName>
</protein>
<feature type="transmembrane region" description="Helical" evidence="8">
    <location>
        <begin position="167"/>
        <end position="186"/>
    </location>
</feature>
<evidence type="ECO:0000256" key="3">
    <source>
        <dbReference type="ARBA" id="ARBA00022448"/>
    </source>
</evidence>
<keyword evidence="7 8" id="KW-0472">Membrane</keyword>
<feature type="transmembrane region" description="Helical" evidence="8">
    <location>
        <begin position="86"/>
        <end position="105"/>
    </location>
</feature>
<dbReference type="Pfam" id="PF01235">
    <property type="entry name" value="Na_Ala_symp"/>
    <property type="match status" value="1"/>
</dbReference>
<keyword evidence="8" id="KW-0997">Cell inner membrane</keyword>
<dbReference type="eggNOG" id="COG1115">
    <property type="taxonomic scope" value="Bacteria"/>
</dbReference>
<gene>
    <name evidence="9" type="ORF">HJO_01925</name>
</gene>
<keyword evidence="10" id="KW-1185">Reference proteome</keyword>
<feature type="transmembrane region" description="Helical" evidence="8">
    <location>
        <begin position="365"/>
        <end position="389"/>
    </location>
</feature>
<evidence type="ECO:0000256" key="6">
    <source>
        <dbReference type="ARBA" id="ARBA00022989"/>
    </source>
</evidence>
<evidence type="ECO:0000313" key="9">
    <source>
        <dbReference type="EMBL" id="KCZ94094.1"/>
    </source>
</evidence>
<feature type="transmembrane region" description="Helical" evidence="8">
    <location>
        <begin position="401"/>
        <end position="421"/>
    </location>
</feature>
<keyword evidence="5 8" id="KW-0812">Transmembrane</keyword>
<dbReference type="OrthoDB" id="9806926at2"/>
<keyword evidence="8" id="KW-0769">Symport</keyword>
<dbReference type="PRINTS" id="PR00175">
    <property type="entry name" value="NAALASMPORT"/>
</dbReference>
<feature type="transmembrane region" description="Helical" evidence="8">
    <location>
        <begin position="235"/>
        <end position="255"/>
    </location>
</feature>
<dbReference type="GO" id="GO:0005283">
    <property type="term" value="F:amino acid:sodium symporter activity"/>
    <property type="evidence" value="ECO:0007669"/>
    <property type="project" value="InterPro"/>
</dbReference>
<feature type="transmembrane region" description="Helical" evidence="8">
    <location>
        <begin position="427"/>
        <end position="448"/>
    </location>
</feature>
<dbReference type="Proteomes" id="UP000025171">
    <property type="component" value="Unassembled WGS sequence"/>
</dbReference>
<sequence>MVETALALLNAFGDRLAGFVFASVSVFGVEVQLIALWLFAGMVFFTLKLRFINLRGFGIGIGTLLGRYTSADAPGEMSPFQALSTALSGTVGLGNIAGVAIAIAIGGPGAAFWMVVIGFFAMSLKFAEVVLAVKYRLIGSDGSVSGGPMWYLKNGLAERGMPRFGKVLAAIYAAFALVAFIQIIQVNQSYSQLHTVLGFSDTPSSALAYGIGIALLAGLVLVGGARSIARVTSRLTPLMCLIYVAGVVIVLGVNITELPHAVALIVGDAFSAHSAAGGILGAFVAGMRRAVYSNEAGIGSASIAHAAVKTHHPASEGFVALLEPFIDTVVICSATALVIVTTGVWQDGHSDIAMTSAAFGTVAAWFPYVLACAVCLFAFSTILAVGYYGQQVCRYLFGSREWVRITYLVLFCGLLPIGAVAKVSTVLNIIDSLFFLISIPNLIGLYLMSDTVREELNRFLRHIARSRDASV</sequence>
<feature type="transmembrane region" description="Helical" evidence="8">
    <location>
        <begin position="20"/>
        <end position="45"/>
    </location>
</feature>
<feature type="transmembrane region" description="Helical" evidence="8">
    <location>
        <begin position="325"/>
        <end position="345"/>
    </location>
</feature>
<proteinExistence type="inferred from homology"/>
<evidence type="ECO:0000256" key="2">
    <source>
        <dbReference type="ARBA" id="ARBA00009261"/>
    </source>
</evidence>
<dbReference type="EMBL" id="ARYK01000001">
    <property type="protein sequence ID" value="KCZ94094.1"/>
    <property type="molecule type" value="Genomic_DNA"/>
</dbReference>
<feature type="transmembrane region" description="Helical" evidence="8">
    <location>
        <begin position="206"/>
        <end position="223"/>
    </location>
</feature>
<evidence type="ECO:0000256" key="8">
    <source>
        <dbReference type="RuleBase" id="RU363064"/>
    </source>
</evidence>
<evidence type="ECO:0000256" key="4">
    <source>
        <dbReference type="ARBA" id="ARBA00022475"/>
    </source>
</evidence>
<feature type="transmembrane region" description="Helical" evidence="8">
    <location>
        <begin position="261"/>
        <end position="285"/>
    </location>
</feature>
<feature type="transmembrane region" description="Helical" evidence="8">
    <location>
        <begin position="111"/>
        <end position="133"/>
    </location>
</feature>